<dbReference type="InterPro" id="IPR032820">
    <property type="entry name" value="ATPase_put"/>
</dbReference>
<feature type="transmembrane region" description="Helical" evidence="1">
    <location>
        <begin position="45"/>
        <end position="66"/>
    </location>
</feature>
<feature type="transmembrane region" description="Helical" evidence="1">
    <location>
        <begin position="72"/>
        <end position="93"/>
    </location>
</feature>
<evidence type="ECO:0000313" key="2">
    <source>
        <dbReference type="EMBL" id="GHH03240.1"/>
    </source>
</evidence>
<keyword evidence="1" id="KW-1133">Transmembrane helix</keyword>
<keyword evidence="1" id="KW-0812">Transmembrane</keyword>
<protein>
    <recommendedName>
        <fullName evidence="4">ATP synthase protein I</fullName>
    </recommendedName>
</protein>
<dbReference type="AlphaFoldDB" id="A0A8J3H976"/>
<dbReference type="EMBL" id="BNAP01000036">
    <property type="protein sequence ID" value="GHH03240.1"/>
    <property type="molecule type" value="Genomic_DNA"/>
</dbReference>
<dbReference type="Proteomes" id="UP000611500">
    <property type="component" value="Unassembled WGS sequence"/>
</dbReference>
<evidence type="ECO:0000256" key="1">
    <source>
        <dbReference type="SAM" id="Phobius"/>
    </source>
</evidence>
<gene>
    <name evidence="2" type="ORF">GCM10010961_41230</name>
</gene>
<reference evidence="2" key="1">
    <citation type="journal article" date="2014" name="Int. J. Syst. Evol. Microbiol.">
        <title>Complete genome sequence of Corynebacterium casei LMG S-19264T (=DSM 44701T), isolated from a smear-ripened cheese.</title>
        <authorList>
            <consortium name="US DOE Joint Genome Institute (JGI-PGF)"/>
            <person name="Walter F."/>
            <person name="Albersmeier A."/>
            <person name="Kalinowski J."/>
            <person name="Ruckert C."/>
        </authorList>
    </citation>
    <scope>NUCLEOTIDE SEQUENCE</scope>
    <source>
        <strain evidence="2">CGMCC 1.7081</strain>
    </source>
</reference>
<keyword evidence="1" id="KW-0472">Membrane</keyword>
<proteinExistence type="predicted"/>
<comment type="caution">
    <text evidence="2">The sequence shown here is derived from an EMBL/GenBank/DDBJ whole genome shotgun (WGS) entry which is preliminary data.</text>
</comment>
<dbReference type="Pfam" id="PF09527">
    <property type="entry name" value="ATPase_gene1"/>
    <property type="match status" value="1"/>
</dbReference>
<accession>A0A8J3H976</accession>
<organism evidence="2 3">
    <name type="scientific">Pseudodonghicola xiamenensis</name>
    <dbReference type="NCBI Taxonomy" id="337702"/>
    <lineage>
        <taxon>Bacteria</taxon>
        <taxon>Pseudomonadati</taxon>
        <taxon>Pseudomonadota</taxon>
        <taxon>Alphaproteobacteria</taxon>
        <taxon>Rhodobacterales</taxon>
        <taxon>Paracoccaceae</taxon>
        <taxon>Pseudodonghicola</taxon>
    </lineage>
</organism>
<evidence type="ECO:0008006" key="4">
    <source>
        <dbReference type="Google" id="ProtNLM"/>
    </source>
</evidence>
<dbReference type="NCBIfam" id="TIGR02230">
    <property type="entry name" value="ATPase_gene1"/>
    <property type="match status" value="1"/>
</dbReference>
<sequence>MSTPSPDPRREDHEEITEAVKLRQERRDRWTREGERPIWKNMSMFGALGWLIVIPTLIGVFAGRWLDDKLGSGITLTGALTFLGACLGFYLAWKRMNQE</sequence>
<dbReference type="InterPro" id="IPR011744">
    <property type="entry name" value="ATPase_gene1"/>
</dbReference>
<keyword evidence="3" id="KW-1185">Reference proteome</keyword>
<reference evidence="2" key="2">
    <citation type="submission" date="2020-09" db="EMBL/GenBank/DDBJ databases">
        <authorList>
            <person name="Sun Q."/>
            <person name="Zhou Y."/>
        </authorList>
    </citation>
    <scope>NUCLEOTIDE SEQUENCE</scope>
    <source>
        <strain evidence="2">CGMCC 1.7081</strain>
    </source>
</reference>
<dbReference type="RefSeq" id="WP_028095265.1">
    <property type="nucleotide sequence ID" value="NZ_BNAP01000036.1"/>
</dbReference>
<evidence type="ECO:0000313" key="3">
    <source>
        <dbReference type="Proteomes" id="UP000611500"/>
    </source>
</evidence>
<name>A0A8J3H976_9RHOB</name>